<gene>
    <name evidence="2" type="ORF">GCM10017667_14290</name>
</gene>
<dbReference type="SUPFAM" id="SSF52980">
    <property type="entry name" value="Restriction endonuclease-like"/>
    <property type="match status" value="1"/>
</dbReference>
<dbReference type="AlphaFoldDB" id="A0A919BFA1"/>
<feature type="domain" description="DUF559" evidence="1">
    <location>
        <begin position="25"/>
        <end position="91"/>
    </location>
</feature>
<dbReference type="InterPro" id="IPR011335">
    <property type="entry name" value="Restrct_endonuc-II-like"/>
</dbReference>
<proteinExistence type="predicted"/>
<evidence type="ECO:0000313" key="3">
    <source>
        <dbReference type="Proteomes" id="UP000632849"/>
    </source>
</evidence>
<evidence type="ECO:0000313" key="2">
    <source>
        <dbReference type="EMBL" id="GHF86927.1"/>
    </source>
</evidence>
<sequence>MADAALAPECRPPLRTPRGQVLRPDFLFRRPDLTVEIEGYAYHGSRAAHERDIARYDALQSCPEVRRVLRFTAREVFTRPDRVTATIRTALAERAAAPA</sequence>
<evidence type="ECO:0000259" key="1">
    <source>
        <dbReference type="Pfam" id="PF04480"/>
    </source>
</evidence>
<name>A0A919BFA1_STRFL</name>
<dbReference type="Proteomes" id="UP000632849">
    <property type="component" value="Unassembled WGS sequence"/>
</dbReference>
<protein>
    <recommendedName>
        <fullName evidence="1">DUF559 domain-containing protein</fullName>
    </recommendedName>
</protein>
<dbReference type="RefSeq" id="WP_229915229.1">
    <property type="nucleotide sequence ID" value="NZ_BNBE01000001.1"/>
</dbReference>
<dbReference type="InterPro" id="IPR007569">
    <property type="entry name" value="DUF559"/>
</dbReference>
<comment type="caution">
    <text evidence="2">The sequence shown here is derived from an EMBL/GenBank/DDBJ whole genome shotgun (WGS) entry which is preliminary data.</text>
</comment>
<reference evidence="2" key="1">
    <citation type="journal article" date="2014" name="Int. J. Syst. Evol. Microbiol.">
        <title>Complete genome sequence of Corynebacterium casei LMG S-19264T (=DSM 44701T), isolated from a smear-ripened cheese.</title>
        <authorList>
            <consortium name="US DOE Joint Genome Institute (JGI-PGF)"/>
            <person name="Walter F."/>
            <person name="Albersmeier A."/>
            <person name="Kalinowski J."/>
            <person name="Ruckert C."/>
        </authorList>
    </citation>
    <scope>NUCLEOTIDE SEQUENCE</scope>
    <source>
        <strain evidence="2">JCM 4122</strain>
    </source>
</reference>
<dbReference type="Pfam" id="PF04480">
    <property type="entry name" value="DUF559"/>
    <property type="match status" value="1"/>
</dbReference>
<organism evidence="2 3">
    <name type="scientific">Streptomyces filamentosus</name>
    <name type="common">Streptomyces roseosporus</name>
    <dbReference type="NCBI Taxonomy" id="67294"/>
    <lineage>
        <taxon>Bacteria</taxon>
        <taxon>Bacillati</taxon>
        <taxon>Actinomycetota</taxon>
        <taxon>Actinomycetes</taxon>
        <taxon>Kitasatosporales</taxon>
        <taxon>Streptomycetaceae</taxon>
        <taxon>Streptomyces</taxon>
    </lineage>
</organism>
<accession>A0A919BFA1</accession>
<keyword evidence="3" id="KW-1185">Reference proteome</keyword>
<reference evidence="2" key="2">
    <citation type="submission" date="2020-09" db="EMBL/GenBank/DDBJ databases">
        <authorList>
            <person name="Sun Q."/>
            <person name="Ohkuma M."/>
        </authorList>
    </citation>
    <scope>NUCLEOTIDE SEQUENCE</scope>
    <source>
        <strain evidence="2">JCM 4122</strain>
    </source>
</reference>
<dbReference type="Gene3D" id="3.40.960.10">
    <property type="entry name" value="VSR Endonuclease"/>
    <property type="match status" value="1"/>
</dbReference>
<dbReference type="EMBL" id="BNBE01000001">
    <property type="protein sequence ID" value="GHF86927.1"/>
    <property type="molecule type" value="Genomic_DNA"/>
</dbReference>